<dbReference type="GO" id="GO:0019433">
    <property type="term" value="P:triglyceride catabolic process"/>
    <property type="evidence" value="ECO:0007669"/>
    <property type="project" value="TreeGrafter"/>
</dbReference>
<dbReference type="GO" id="GO:0005783">
    <property type="term" value="C:endoplasmic reticulum"/>
    <property type="evidence" value="ECO:0007669"/>
    <property type="project" value="TreeGrafter"/>
</dbReference>
<dbReference type="GO" id="GO:0006654">
    <property type="term" value="P:phosphatidic acid biosynthetic process"/>
    <property type="evidence" value="ECO:0007669"/>
    <property type="project" value="TreeGrafter"/>
</dbReference>
<sequence>MAAPKSVLITGCSNGGLGSALALAFATHPSKNLHIFATARSVSKMSDLAENPNITLLPLDVSSRESISCAVTTVSAATGGRLDYLVNNAGRNRYMPILDEDLDVARAVFETNVWGAVAVIQGFRELVISARGTVVSVTSVGGHCNVPYMGVYGASKRSLEIITETLRLELAPFGVRVVSLVTGAVDSLGKTHCDGLTLPEDSLYKSIEADIIQRAVWNDGVPRESTTKWANNVAGKIVGGTSGLLWAGGSAGAMWLFEKVLPAWAFDKLMTMGQGLDKLGQKNSVVFKDR</sequence>
<dbReference type="PANTHER" id="PTHR44169">
    <property type="entry name" value="NADPH-DEPENDENT 1-ACYLDIHYDROXYACETONE PHOSPHATE REDUCTASE"/>
    <property type="match status" value="1"/>
</dbReference>
<dbReference type="EMBL" id="JOMC01000026">
    <property type="protein sequence ID" value="KIA75896.1"/>
    <property type="molecule type" value="Genomic_DNA"/>
</dbReference>
<gene>
    <name evidence="5" type="ORF">HK57_00301</name>
</gene>
<dbReference type="InterPro" id="IPR020904">
    <property type="entry name" value="Sc_DH/Rdtase_CS"/>
</dbReference>
<dbReference type="GO" id="GO:0005811">
    <property type="term" value="C:lipid droplet"/>
    <property type="evidence" value="ECO:0007669"/>
    <property type="project" value="TreeGrafter"/>
</dbReference>
<evidence type="ECO:0000256" key="3">
    <source>
        <dbReference type="ARBA" id="ARBA00023002"/>
    </source>
</evidence>
<dbReference type="Gene3D" id="3.40.50.720">
    <property type="entry name" value="NAD(P)-binding Rossmann-like Domain"/>
    <property type="match status" value="1"/>
</dbReference>
<dbReference type="PRINTS" id="PR00081">
    <property type="entry name" value="GDHRDH"/>
</dbReference>
<dbReference type="GO" id="GO:0004806">
    <property type="term" value="F:triacylglycerol lipase activity"/>
    <property type="evidence" value="ECO:0007669"/>
    <property type="project" value="TreeGrafter"/>
</dbReference>
<evidence type="ECO:0000256" key="1">
    <source>
        <dbReference type="ARBA" id="ARBA00006484"/>
    </source>
</evidence>
<protein>
    <submittedName>
        <fullName evidence="5">Short-chain dehydrogenase</fullName>
    </submittedName>
</protein>
<dbReference type="PANTHER" id="PTHR44169:SF6">
    <property type="entry name" value="NADPH-DEPENDENT 1-ACYLDIHYDROXYACETONE PHOSPHATE REDUCTASE"/>
    <property type="match status" value="1"/>
</dbReference>
<keyword evidence="3" id="KW-0560">Oxidoreductase</keyword>
<evidence type="ECO:0000256" key="4">
    <source>
        <dbReference type="RuleBase" id="RU000363"/>
    </source>
</evidence>
<evidence type="ECO:0000313" key="5">
    <source>
        <dbReference type="EMBL" id="KIA75896.1"/>
    </source>
</evidence>
<comment type="similarity">
    <text evidence="1 4">Belongs to the short-chain dehydrogenases/reductases (SDR) family.</text>
</comment>
<accession>A0A0C1BWF9</accession>
<evidence type="ECO:0000313" key="6">
    <source>
        <dbReference type="Proteomes" id="UP000053475"/>
    </source>
</evidence>
<dbReference type="AlphaFoldDB" id="A0A0C1BWF9"/>
<name>A0A0C1BWF9_ASPUT</name>
<dbReference type="InterPro" id="IPR002347">
    <property type="entry name" value="SDR_fam"/>
</dbReference>
<dbReference type="SUPFAM" id="SSF51735">
    <property type="entry name" value="NAD(P)-binding Rossmann-fold domains"/>
    <property type="match status" value="1"/>
</dbReference>
<proteinExistence type="inferred from homology"/>
<evidence type="ECO:0000256" key="2">
    <source>
        <dbReference type="ARBA" id="ARBA00022857"/>
    </source>
</evidence>
<dbReference type="GO" id="GO:0044550">
    <property type="term" value="P:secondary metabolite biosynthetic process"/>
    <property type="evidence" value="ECO:0007669"/>
    <property type="project" value="UniProtKB-ARBA"/>
</dbReference>
<comment type="caution">
    <text evidence="5">The sequence shown here is derived from an EMBL/GenBank/DDBJ whole genome shotgun (WGS) entry which is preliminary data.</text>
</comment>
<dbReference type="Pfam" id="PF00106">
    <property type="entry name" value="adh_short"/>
    <property type="match status" value="1"/>
</dbReference>
<dbReference type="PROSITE" id="PS00061">
    <property type="entry name" value="ADH_SHORT"/>
    <property type="match status" value="1"/>
</dbReference>
<dbReference type="Proteomes" id="UP000053475">
    <property type="component" value="Unassembled WGS sequence"/>
</dbReference>
<dbReference type="GO" id="GO:0000140">
    <property type="term" value="F:acylglycerone-phosphate reductase (NADP+) activity"/>
    <property type="evidence" value="ECO:0007669"/>
    <property type="project" value="TreeGrafter"/>
</dbReference>
<keyword evidence="2" id="KW-0521">NADP</keyword>
<keyword evidence="6" id="KW-1185">Reference proteome</keyword>
<dbReference type="PRINTS" id="PR00080">
    <property type="entry name" value="SDRFAMILY"/>
</dbReference>
<reference evidence="5 6" key="1">
    <citation type="submission" date="2014-11" db="EMBL/GenBank/DDBJ databases">
        <title>Genomics derived discovery of secondary metabolites biosynthetic gene clusters in Aspergillus ustus.</title>
        <authorList>
            <person name="Pi B."/>
            <person name="Dai F."/>
            <person name="Song X."/>
            <person name="Zhu C."/>
            <person name="Li H."/>
            <person name="Yu D."/>
        </authorList>
    </citation>
    <scope>NUCLEOTIDE SEQUENCE [LARGE SCALE GENOMIC DNA]</scope>
    <source>
        <strain evidence="5 6">3.3904</strain>
    </source>
</reference>
<organism evidence="5 6">
    <name type="scientific">Aspergillus ustus</name>
    <dbReference type="NCBI Taxonomy" id="40382"/>
    <lineage>
        <taxon>Eukaryota</taxon>
        <taxon>Fungi</taxon>
        <taxon>Dikarya</taxon>
        <taxon>Ascomycota</taxon>
        <taxon>Pezizomycotina</taxon>
        <taxon>Eurotiomycetes</taxon>
        <taxon>Eurotiomycetidae</taxon>
        <taxon>Eurotiales</taxon>
        <taxon>Aspergillaceae</taxon>
        <taxon>Aspergillus</taxon>
        <taxon>Aspergillus subgen. Nidulantes</taxon>
    </lineage>
</organism>
<dbReference type="InterPro" id="IPR036291">
    <property type="entry name" value="NAD(P)-bd_dom_sf"/>
</dbReference>